<accession>A0A5B0WDG5</accession>
<protein>
    <submittedName>
        <fullName evidence="1">Uncharacterized protein</fullName>
    </submittedName>
</protein>
<gene>
    <name evidence="1" type="ORF">F0L16_15140</name>
</gene>
<sequence length="64" mass="7271">MTDLINKTLMTETGLTLCKPDIYSLDVIQDKGVKQLCLYHLGNEIVRFTLSEEIKEKLTKLISA</sequence>
<name>A0A5B0WDG5_9GAMM</name>
<evidence type="ECO:0000313" key="1">
    <source>
        <dbReference type="EMBL" id="KAA1184906.1"/>
    </source>
</evidence>
<evidence type="ECO:0000313" key="2">
    <source>
        <dbReference type="Proteomes" id="UP000322184"/>
    </source>
</evidence>
<dbReference type="AlphaFoldDB" id="A0A5B0WDG5"/>
<organism evidence="1 2">
    <name type="scientific">Photorhabdus heterorhabditis</name>
    <dbReference type="NCBI Taxonomy" id="880156"/>
    <lineage>
        <taxon>Bacteria</taxon>
        <taxon>Pseudomonadati</taxon>
        <taxon>Pseudomonadota</taxon>
        <taxon>Gammaproteobacteria</taxon>
        <taxon>Enterobacterales</taxon>
        <taxon>Morganellaceae</taxon>
        <taxon>Photorhabdus</taxon>
    </lineage>
</organism>
<dbReference type="RefSeq" id="WP_149617094.1">
    <property type="nucleotide sequence ID" value="NZ_CAWPFF010000072.1"/>
</dbReference>
<proteinExistence type="predicted"/>
<comment type="caution">
    <text evidence="1">The sequence shown here is derived from an EMBL/GenBank/DDBJ whole genome shotgun (WGS) entry which is preliminary data.</text>
</comment>
<dbReference type="Proteomes" id="UP000322184">
    <property type="component" value="Unassembled WGS sequence"/>
</dbReference>
<reference evidence="1 2" key="1">
    <citation type="submission" date="2019-09" db="EMBL/GenBank/DDBJ databases">
        <title>Whole genome sequence of Photorhabdus heterorhabditis strain ETL (Enterobacteriales: Enterobacteriaceae) a bacterial symbiont of Heterorhabditis zealandica strain ETL (Rhabditida: Heterorhabditidae).</title>
        <authorList>
            <person name="Lulamba T.E."/>
            <person name="Serepa-Dlamini M.H."/>
        </authorList>
    </citation>
    <scope>NUCLEOTIDE SEQUENCE [LARGE SCALE GENOMIC DNA]</scope>
    <source>
        <strain evidence="1 2">ETL</strain>
    </source>
</reference>
<dbReference type="EMBL" id="VTUW01000031">
    <property type="protein sequence ID" value="KAA1184906.1"/>
    <property type="molecule type" value="Genomic_DNA"/>
</dbReference>